<dbReference type="Proteomes" id="UP000247512">
    <property type="component" value="Unassembled WGS sequence"/>
</dbReference>
<sequence length="114" mass="13135">MATKHDDGDNMSPVTIMTWRYLEHFMMRHRGHELRVLPDVIEKYENDLFPVHAPGDPFGTDEYLPDESYYRSPTGRPNQDCDAARVPDSVVKRSKALQAGQNVSMPIWDTKNQT</sequence>
<evidence type="ECO:0000313" key="4">
    <source>
        <dbReference type="Proteomes" id="UP000189683"/>
    </source>
</evidence>
<feature type="compositionally biased region" description="Polar residues" evidence="1">
    <location>
        <begin position="99"/>
        <end position="114"/>
    </location>
</feature>
<keyword evidence="5" id="KW-1185">Reference proteome</keyword>
<evidence type="ECO:0000313" key="3">
    <source>
        <dbReference type="EMBL" id="PYD66872.1"/>
    </source>
</evidence>
<evidence type="ECO:0000313" key="2">
    <source>
        <dbReference type="EMBL" id="AQU88139.1"/>
    </source>
</evidence>
<dbReference type="KEGG" id="kna:B0W47_12450"/>
<feature type="region of interest" description="Disordered" evidence="1">
    <location>
        <begin position="95"/>
        <end position="114"/>
    </location>
</feature>
<evidence type="ECO:0000256" key="1">
    <source>
        <dbReference type="SAM" id="MobiDB-lite"/>
    </source>
</evidence>
<organism evidence="2 4">
    <name type="scientific">Komagataeibacter nataicola</name>
    <dbReference type="NCBI Taxonomy" id="265960"/>
    <lineage>
        <taxon>Bacteria</taxon>
        <taxon>Pseudomonadati</taxon>
        <taxon>Pseudomonadota</taxon>
        <taxon>Alphaproteobacteria</taxon>
        <taxon>Acetobacterales</taxon>
        <taxon>Acetobacteraceae</taxon>
        <taxon>Komagataeibacter</taxon>
    </lineage>
</organism>
<reference evidence="3 5" key="3">
    <citation type="submission" date="2017-06" db="EMBL/GenBank/DDBJ databases">
        <title>A draft genome sequence of Komagataeibacter nataicola LMG 1536.</title>
        <authorList>
            <person name="Skraban J."/>
            <person name="Cleenwerck I."/>
            <person name="Vandamme P."/>
            <person name="Trcek J."/>
        </authorList>
    </citation>
    <scope>NUCLEOTIDE SEQUENCE [LARGE SCALE GENOMIC DNA]</scope>
    <source>
        <strain evidence="3 5">LMG 1536</strain>
    </source>
</reference>
<proteinExistence type="predicted"/>
<dbReference type="Proteomes" id="UP000189683">
    <property type="component" value="Chromosome"/>
</dbReference>
<protein>
    <submittedName>
        <fullName evidence="2">Uncharacterized protein</fullName>
    </submittedName>
</protein>
<reference evidence="2" key="2">
    <citation type="submission" date="2017-02" db="EMBL/GenBank/DDBJ databases">
        <authorList>
            <person name="Zhang H."/>
        </authorList>
    </citation>
    <scope>NUCLEOTIDE SEQUENCE</scope>
    <source>
        <strain evidence="2">RZS01</strain>
    </source>
</reference>
<feature type="region of interest" description="Disordered" evidence="1">
    <location>
        <begin position="56"/>
        <end position="89"/>
    </location>
</feature>
<reference evidence="4" key="1">
    <citation type="submission" date="2017-02" db="EMBL/GenBank/DDBJ databases">
        <title>zhang.</title>
        <authorList>
            <person name="Zhang H."/>
        </authorList>
    </citation>
    <scope>NUCLEOTIDE SEQUENCE [LARGE SCALE GENOMIC DNA]</scope>
    <source>
        <strain evidence="4">RZS01</strain>
    </source>
</reference>
<accession>A0A9N7H1E4</accession>
<dbReference type="EMBL" id="NIRT01000007">
    <property type="protein sequence ID" value="PYD66872.1"/>
    <property type="molecule type" value="Genomic_DNA"/>
</dbReference>
<name>A0A9N7H1E4_9PROT</name>
<gene>
    <name evidence="2" type="ORF">B0W47_12450</name>
    <name evidence="3" type="ORF">CDI09_05560</name>
</gene>
<dbReference type="EMBL" id="CP019875">
    <property type="protein sequence ID" value="AQU88139.1"/>
    <property type="molecule type" value="Genomic_DNA"/>
</dbReference>
<dbReference type="AlphaFoldDB" id="A0A9N7H1E4"/>
<evidence type="ECO:0000313" key="5">
    <source>
        <dbReference type="Proteomes" id="UP000247512"/>
    </source>
</evidence>